<feature type="transmembrane region" description="Helical" evidence="6">
    <location>
        <begin position="20"/>
        <end position="40"/>
    </location>
</feature>
<organism evidence="7 8">
    <name type="scientific">Diplogelasinospora grovesii</name>
    <dbReference type="NCBI Taxonomy" id="303347"/>
    <lineage>
        <taxon>Eukaryota</taxon>
        <taxon>Fungi</taxon>
        <taxon>Dikarya</taxon>
        <taxon>Ascomycota</taxon>
        <taxon>Pezizomycotina</taxon>
        <taxon>Sordariomycetes</taxon>
        <taxon>Sordariomycetidae</taxon>
        <taxon>Sordariales</taxon>
        <taxon>Diplogelasinosporaceae</taxon>
        <taxon>Diplogelasinospora</taxon>
    </lineage>
</organism>
<proteinExistence type="predicted"/>
<evidence type="ECO:0000256" key="4">
    <source>
        <dbReference type="ARBA" id="ARBA00023136"/>
    </source>
</evidence>
<sequence length="354" mass="38865">MSDPSTATPKKFVLYDYDPSFAAAVIFIILFSLASVYHLFLLIRRRTWYFIPFFIGCLFEAVGYVGRSVNANEESGEWTLTPYIVQSLLILLGPTLYAASIYMVLGRLIMFLDAEEHAVIRRKWLTKIFVMGDVLSFLAQSAGGGMLAKAKSQSDQDLGNNVILAGLGIQVIFFGLFVVTAIIFHVRITKRPTPTATSTNWQKLILALYVTSLLILVRSLYRMVEYAMGSDGELMKKEGYLLAMDSTLMWLVSAVFAYVHPSKVLVGYKYNQTAGMASREVLEGDAESTYPMVSRDGTGGLNKGGRAKPYDGTTDGSTGANGGVQGHGRQQEYGYDSGYGRGHSGNGYSASARR</sequence>
<gene>
    <name evidence="7" type="ORF">QBC46DRAFT_162369</name>
</gene>
<comment type="caution">
    <text evidence="7">The sequence shown here is derived from an EMBL/GenBank/DDBJ whole genome shotgun (WGS) entry which is preliminary data.</text>
</comment>
<feature type="region of interest" description="Disordered" evidence="5">
    <location>
        <begin position="292"/>
        <end position="354"/>
    </location>
</feature>
<dbReference type="PANTHER" id="PTHR31465:SF35">
    <property type="entry name" value="RTA1 DOMAIN PROTEIN-RELATED"/>
    <property type="match status" value="1"/>
</dbReference>
<feature type="transmembrane region" description="Helical" evidence="6">
    <location>
        <begin position="204"/>
        <end position="221"/>
    </location>
</feature>
<evidence type="ECO:0000256" key="2">
    <source>
        <dbReference type="ARBA" id="ARBA00022692"/>
    </source>
</evidence>
<keyword evidence="2 6" id="KW-0812">Transmembrane</keyword>
<keyword evidence="8" id="KW-1185">Reference proteome</keyword>
<dbReference type="Proteomes" id="UP001303473">
    <property type="component" value="Unassembled WGS sequence"/>
</dbReference>
<evidence type="ECO:0000256" key="5">
    <source>
        <dbReference type="SAM" id="MobiDB-lite"/>
    </source>
</evidence>
<dbReference type="AlphaFoldDB" id="A0AAN6N3K2"/>
<evidence type="ECO:0000256" key="3">
    <source>
        <dbReference type="ARBA" id="ARBA00022989"/>
    </source>
</evidence>
<evidence type="ECO:0000313" key="7">
    <source>
        <dbReference type="EMBL" id="KAK3938536.1"/>
    </source>
</evidence>
<feature type="transmembrane region" description="Helical" evidence="6">
    <location>
        <begin position="162"/>
        <end position="184"/>
    </location>
</feature>
<name>A0AAN6N3K2_9PEZI</name>
<evidence type="ECO:0000256" key="6">
    <source>
        <dbReference type="SAM" id="Phobius"/>
    </source>
</evidence>
<evidence type="ECO:0000256" key="1">
    <source>
        <dbReference type="ARBA" id="ARBA00004141"/>
    </source>
</evidence>
<feature type="transmembrane region" description="Helical" evidence="6">
    <location>
        <begin position="241"/>
        <end position="259"/>
    </location>
</feature>
<keyword evidence="4 6" id="KW-0472">Membrane</keyword>
<comment type="subcellular location">
    <subcellularLocation>
        <location evidence="1">Membrane</location>
        <topology evidence="1">Multi-pass membrane protein</topology>
    </subcellularLocation>
</comment>
<evidence type="ECO:0000313" key="8">
    <source>
        <dbReference type="Proteomes" id="UP001303473"/>
    </source>
</evidence>
<protein>
    <submittedName>
        <fullName evidence="7">Uncharacterized protein</fullName>
    </submittedName>
</protein>
<dbReference type="Pfam" id="PF04479">
    <property type="entry name" value="RTA1"/>
    <property type="match status" value="1"/>
</dbReference>
<dbReference type="InterPro" id="IPR007568">
    <property type="entry name" value="RTA1"/>
</dbReference>
<dbReference type="PANTHER" id="PTHR31465">
    <property type="entry name" value="PROTEIN RTA1-RELATED"/>
    <property type="match status" value="1"/>
</dbReference>
<feature type="transmembrane region" description="Helical" evidence="6">
    <location>
        <begin position="124"/>
        <end position="142"/>
    </location>
</feature>
<keyword evidence="3 6" id="KW-1133">Transmembrane helix</keyword>
<feature type="transmembrane region" description="Helical" evidence="6">
    <location>
        <begin position="85"/>
        <end position="112"/>
    </location>
</feature>
<dbReference type="GO" id="GO:0016020">
    <property type="term" value="C:membrane"/>
    <property type="evidence" value="ECO:0007669"/>
    <property type="project" value="UniProtKB-SubCell"/>
</dbReference>
<reference evidence="8" key="1">
    <citation type="journal article" date="2023" name="Mol. Phylogenet. Evol.">
        <title>Genome-scale phylogeny and comparative genomics of the fungal order Sordariales.</title>
        <authorList>
            <person name="Hensen N."/>
            <person name="Bonometti L."/>
            <person name="Westerberg I."/>
            <person name="Brannstrom I.O."/>
            <person name="Guillou S."/>
            <person name="Cros-Aarteil S."/>
            <person name="Calhoun S."/>
            <person name="Haridas S."/>
            <person name="Kuo A."/>
            <person name="Mondo S."/>
            <person name="Pangilinan J."/>
            <person name="Riley R."/>
            <person name="LaButti K."/>
            <person name="Andreopoulos B."/>
            <person name="Lipzen A."/>
            <person name="Chen C."/>
            <person name="Yan M."/>
            <person name="Daum C."/>
            <person name="Ng V."/>
            <person name="Clum A."/>
            <person name="Steindorff A."/>
            <person name="Ohm R.A."/>
            <person name="Martin F."/>
            <person name="Silar P."/>
            <person name="Natvig D.O."/>
            <person name="Lalanne C."/>
            <person name="Gautier V."/>
            <person name="Ament-Velasquez S.L."/>
            <person name="Kruys A."/>
            <person name="Hutchinson M.I."/>
            <person name="Powell A.J."/>
            <person name="Barry K."/>
            <person name="Miller A.N."/>
            <person name="Grigoriev I.V."/>
            <person name="Debuchy R."/>
            <person name="Gladieux P."/>
            <person name="Hiltunen Thoren M."/>
            <person name="Johannesson H."/>
        </authorList>
    </citation>
    <scope>NUCLEOTIDE SEQUENCE [LARGE SCALE GENOMIC DNA]</scope>
    <source>
        <strain evidence="8">CBS 340.73</strain>
    </source>
</reference>
<dbReference type="EMBL" id="MU853827">
    <property type="protein sequence ID" value="KAK3938536.1"/>
    <property type="molecule type" value="Genomic_DNA"/>
</dbReference>
<accession>A0AAN6N3K2</accession>
<feature type="transmembrane region" description="Helical" evidence="6">
    <location>
        <begin position="47"/>
        <end position="65"/>
    </location>
</feature>